<name>A0A2H3D4I3_ARMGA</name>
<dbReference type="InterPro" id="IPR009027">
    <property type="entry name" value="Ribosomal_bL9/RNase_H1_N"/>
</dbReference>
<dbReference type="AlphaFoldDB" id="A0A2H3D4I3"/>
<dbReference type="EMBL" id="KZ293685">
    <property type="protein sequence ID" value="PBK86312.1"/>
    <property type="molecule type" value="Genomic_DNA"/>
</dbReference>
<accession>A0A2H3D4I3</accession>
<feature type="domain" description="Ribonuclease H1 N-terminal" evidence="2">
    <location>
        <begin position="109"/>
        <end position="148"/>
    </location>
</feature>
<dbReference type="InParanoid" id="A0A2H3D4I3"/>
<keyword evidence="4" id="KW-1185">Reference proteome</keyword>
<dbReference type="SUPFAM" id="SSF55658">
    <property type="entry name" value="L9 N-domain-like"/>
    <property type="match status" value="1"/>
</dbReference>
<organism evidence="3 4">
    <name type="scientific">Armillaria gallica</name>
    <name type="common">Bulbous honey fungus</name>
    <name type="synonym">Armillaria bulbosa</name>
    <dbReference type="NCBI Taxonomy" id="47427"/>
    <lineage>
        <taxon>Eukaryota</taxon>
        <taxon>Fungi</taxon>
        <taxon>Dikarya</taxon>
        <taxon>Basidiomycota</taxon>
        <taxon>Agaricomycotina</taxon>
        <taxon>Agaricomycetes</taxon>
        <taxon>Agaricomycetidae</taxon>
        <taxon>Agaricales</taxon>
        <taxon>Marasmiineae</taxon>
        <taxon>Physalacriaceae</taxon>
        <taxon>Armillaria</taxon>
    </lineage>
</organism>
<dbReference type="Pfam" id="PF01693">
    <property type="entry name" value="Cauli_VI"/>
    <property type="match status" value="1"/>
</dbReference>
<reference evidence="4" key="1">
    <citation type="journal article" date="2017" name="Nat. Ecol. Evol.">
        <title>Genome expansion and lineage-specific genetic innovations in the forest pathogenic fungi Armillaria.</title>
        <authorList>
            <person name="Sipos G."/>
            <person name="Prasanna A.N."/>
            <person name="Walter M.C."/>
            <person name="O'Connor E."/>
            <person name="Balint B."/>
            <person name="Krizsan K."/>
            <person name="Kiss B."/>
            <person name="Hess J."/>
            <person name="Varga T."/>
            <person name="Slot J."/>
            <person name="Riley R."/>
            <person name="Boka B."/>
            <person name="Rigling D."/>
            <person name="Barry K."/>
            <person name="Lee J."/>
            <person name="Mihaltcheva S."/>
            <person name="LaButti K."/>
            <person name="Lipzen A."/>
            <person name="Waldron R."/>
            <person name="Moloney N.M."/>
            <person name="Sperisen C."/>
            <person name="Kredics L."/>
            <person name="Vagvoelgyi C."/>
            <person name="Patrignani A."/>
            <person name="Fitzpatrick D."/>
            <person name="Nagy I."/>
            <person name="Doyle S."/>
            <person name="Anderson J.B."/>
            <person name="Grigoriev I.V."/>
            <person name="Gueldener U."/>
            <person name="Muensterkoetter M."/>
            <person name="Nagy L.G."/>
        </authorList>
    </citation>
    <scope>NUCLEOTIDE SEQUENCE [LARGE SCALE GENOMIC DNA]</scope>
    <source>
        <strain evidence="4">Ar21-2</strain>
    </source>
</reference>
<dbReference type="Proteomes" id="UP000217790">
    <property type="component" value="Unassembled WGS sequence"/>
</dbReference>
<dbReference type="OrthoDB" id="3032023at2759"/>
<proteinExistence type="predicted"/>
<feature type="region of interest" description="Disordered" evidence="1">
    <location>
        <begin position="43"/>
        <end position="93"/>
    </location>
</feature>
<evidence type="ECO:0000256" key="1">
    <source>
        <dbReference type="SAM" id="MobiDB-lite"/>
    </source>
</evidence>
<evidence type="ECO:0000259" key="2">
    <source>
        <dbReference type="Pfam" id="PF01693"/>
    </source>
</evidence>
<protein>
    <recommendedName>
        <fullName evidence="2">Ribonuclease H1 N-terminal domain-containing protein</fullName>
    </recommendedName>
</protein>
<dbReference type="InterPro" id="IPR037056">
    <property type="entry name" value="RNase_H1_N_sf"/>
</dbReference>
<dbReference type="InterPro" id="IPR011320">
    <property type="entry name" value="RNase_H1_N"/>
</dbReference>
<gene>
    <name evidence="3" type="ORF">ARMGADRAFT_1086783</name>
</gene>
<evidence type="ECO:0000313" key="4">
    <source>
        <dbReference type="Proteomes" id="UP000217790"/>
    </source>
</evidence>
<dbReference type="Gene3D" id="3.40.970.10">
    <property type="entry name" value="Ribonuclease H1, N-terminal domain"/>
    <property type="match status" value="1"/>
</dbReference>
<evidence type="ECO:0000313" key="3">
    <source>
        <dbReference type="EMBL" id="PBK86312.1"/>
    </source>
</evidence>
<sequence length="170" mass="18655">MPANVAGSPYSTYATLELSTESSLSTDSLGDSLSLRLIIIDSDDEEPPMSPKASWNPGRKYRPVGSKPVSHENMTPAASLPTGPDTPVSREQACQPRATMRLAGHGDGFYVVMNGRIMGVFNSWNLTEGSYSGFPHQSYRKFPSLRDALVTWDETWSNQEIGYPADHRSN</sequence>